<dbReference type="EMBL" id="JAHWGI010001412">
    <property type="protein sequence ID" value="KAK3930757.1"/>
    <property type="molecule type" value="Genomic_DNA"/>
</dbReference>
<comment type="similarity">
    <text evidence="1">Belongs to the SNF7 family.</text>
</comment>
<dbReference type="Gene3D" id="6.10.140.1230">
    <property type="match status" value="1"/>
</dbReference>
<reference evidence="3" key="1">
    <citation type="submission" date="2021-07" db="EMBL/GenBank/DDBJ databases">
        <authorList>
            <person name="Catto M.A."/>
            <person name="Jacobson A."/>
            <person name="Kennedy G."/>
            <person name="Labadie P."/>
            <person name="Hunt B.G."/>
            <person name="Srinivasan R."/>
        </authorList>
    </citation>
    <scope>NUCLEOTIDE SEQUENCE</scope>
    <source>
        <strain evidence="3">PL_HMW_Pooled</strain>
        <tissue evidence="3">Head</tissue>
    </source>
</reference>
<protein>
    <submittedName>
        <fullName evidence="3">Charged multivesicular body protein 7</fullName>
    </submittedName>
</protein>
<dbReference type="GO" id="GO:0000815">
    <property type="term" value="C:ESCRT III complex"/>
    <property type="evidence" value="ECO:0007669"/>
    <property type="project" value="TreeGrafter"/>
</dbReference>
<reference evidence="3" key="2">
    <citation type="journal article" date="2023" name="BMC Genomics">
        <title>Pest status, molecular evolution, and epigenetic factors derived from the genome assembly of Frankliniella fusca, a thysanopteran phytovirus vector.</title>
        <authorList>
            <person name="Catto M.A."/>
            <person name="Labadie P.E."/>
            <person name="Jacobson A.L."/>
            <person name="Kennedy G.G."/>
            <person name="Srinivasan R."/>
            <person name="Hunt B.G."/>
        </authorList>
    </citation>
    <scope>NUCLEOTIDE SEQUENCE</scope>
    <source>
        <strain evidence="3">PL_HMW_Pooled</strain>
    </source>
</reference>
<dbReference type="InterPro" id="IPR005024">
    <property type="entry name" value="Snf7_fam"/>
</dbReference>
<dbReference type="GO" id="GO:0032511">
    <property type="term" value="P:late endosome to vacuole transport via multivesicular body sorting pathway"/>
    <property type="evidence" value="ECO:0007669"/>
    <property type="project" value="TreeGrafter"/>
</dbReference>
<evidence type="ECO:0000313" key="4">
    <source>
        <dbReference type="Proteomes" id="UP001219518"/>
    </source>
</evidence>
<proteinExistence type="inferred from homology"/>
<dbReference type="PANTHER" id="PTHR22761:SF21">
    <property type="entry name" value="CHARGED MULTIVESICULAR BODY PROTEIN 7"/>
    <property type="match status" value="1"/>
</dbReference>
<gene>
    <name evidence="3" type="ORF">KUF71_024114</name>
</gene>
<sequence length="463" mass="52175">MMATPSKGESLIPLSQDFPELWEDESRMTSLFAPFRDRDLNPQGWDSKLSFWTAMILKWCERKNRTSFSLEELNKDFIRNGRIPECLPTVLAEMQRSRSVVQPEEFLKMCSISGSWRGWMFDMAVKRPVSWTFSKLKDMVIAPSVTNQTQFVHLFAVKTRSETIFSHAAEDLRGELITMQSLLSACSMQNVPPADARFIAYYLQYQGYAAVIDQNIDKVNESQVLIKLRSSTMKSQPTITDIDRGIYALSCNEKALLHYLERLENEKEDTLKQAKAYLAKGMRSTAKSCLRKKKELEKVIEKRSSALDNVQVLLARIRDTSSDSQVLESYQVGVAALKKTFKAAGLTEDDVANTMDEVKEVLETHNEIQALLAEPVDSNTDEGLEEELSDLLSGESAAGPGSGGNLDNSDKDLQNRLRQLRLNDSLPQLDDEHTPNLSVPTRAVTLDDLPSTPKTIPTPEHFP</sequence>
<evidence type="ECO:0000256" key="1">
    <source>
        <dbReference type="ARBA" id="ARBA00006190"/>
    </source>
</evidence>
<dbReference type="Pfam" id="PF25880">
    <property type="entry name" value="WHD_CHMP7_1st"/>
    <property type="match status" value="1"/>
</dbReference>
<keyword evidence="4" id="KW-1185">Reference proteome</keyword>
<dbReference type="Proteomes" id="UP001219518">
    <property type="component" value="Unassembled WGS sequence"/>
</dbReference>
<evidence type="ECO:0000256" key="2">
    <source>
        <dbReference type="SAM" id="MobiDB-lite"/>
    </source>
</evidence>
<dbReference type="PANTHER" id="PTHR22761">
    <property type="entry name" value="CHARGED MULTIVESICULAR BODY PROTEIN"/>
    <property type="match status" value="1"/>
</dbReference>
<dbReference type="GO" id="GO:0006900">
    <property type="term" value="P:vesicle budding from membrane"/>
    <property type="evidence" value="ECO:0007669"/>
    <property type="project" value="TreeGrafter"/>
</dbReference>
<accession>A0AAE1LUE8</accession>
<feature type="region of interest" description="Disordered" evidence="2">
    <location>
        <begin position="424"/>
        <end position="463"/>
    </location>
</feature>
<evidence type="ECO:0000313" key="3">
    <source>
        <dbReference type="EMBL" id="KAK3930757.1"/>
    </source>
</evidence>
<dbReference type="Pfam" id="PF03357">
    <property type="entry name" value="Snf7"/>
    <property type="match status" value="1"/>
</dbReference>
<organism evidence="3 4">
    <name type="scientific">Frankliniella fusca</name>
    <dbReference type="NCBI Taxonomy" id="407009"/>
    <lineage>
        <taxon>Eukaryota</taxon>
        <taxon>Metazoa</taxon>
        <taxon>Ecdysozoa</taxon>
        <taxon>Arthropoda</taxon>
        <taxon>Hexapoda</taxon>
        <taxon>Insecta</taxon>
        <taxon>Pterygota</taxon>
        <taxon>Neoptera</taxon>
        <taxon>Paraneoptera</taxon>
        <taxon>Thysanoptera</taxon>
        <taxon>Terebrantia</taxon>
        <taxon>Thripoidea</taxon>
        <taxon>Thripidae</taxon>
        <taxon>Frankliniella</taxon>
    </lineage>
</organism>
<dbReference type="GO" id="GO:0005771">
    <property type="term" value="C:multivesicular body"/>
    <property type="evidence" value="ECO:0007669"/>
    <property type="project" value="TreeGrafter"/>
</dbReference>
<name>A0AAE1LUE8_9NEOP</name>
<dbReference type="AlphaFoldDB" id="A0AAE1LUE8"/>
<dbReference type="GO" id="GO:0009898">
    <property type="term" value="C:cytoplasmic side of plasma membrane"/>
    <property type="evidence" value="ECO:0007669"/>
    <property type="project" value="TreeGrafter"/>
</dbReference>
<comment type="caution">
    <text evidence="3">The sequence shown here is derived from an EMBL/GenBank/DDBJ whole genome shotgun (WGS) entry which is preliminary data.</text>
</comment>